<keyword evidence="1" id="KW-1133">Transmembrane helix</keyword>
<feature type="chain" id="PRO_5038373941" evidence="2">
    <location>
        <begin position="23"/>
        <end position="368"/>
    </location>
</feature>
<dbReference type="AlphaFoldDB" id="A0A9E2W5V3"/>
<name>A0A9E2W5V3_9BACT</name>
<sequence length="368" mass="40380">MERCRKVALWAACILSPGSLFAQNGLGDDIKGLHSVLDQLYKELIPLCSQLIGVGRGIAGFAALWYIAYRVWGHLARAEPIDFYPLFRPFVVGFAIIIFPSLIQLINGVMQPTVSGTAAMVSHTDDAIAVLLKQKEAAIKQTTAWEMYVGVTGIGDRDKWYKYTHPGKDPEDEKIIDGIGNDIKFAMAKASYNFRNSIKEWMSEVLQVLFAAASLCINTIRTFNLIILAILGPLAFGLSVFDGFHHTIRHWFARYINVFLWLPIANIFGAVIGKIQENMLKIDLSQINQNGDTFFSRTDMGYLVFLIIGIVGYFTVPSIASQVLWVGGGDALTSKATGMAATAANATTNLAGTAINQTAEKGREMMGL</sequence>
<feature type="transmembrane region" description="Helical" evidence="1">
    <location>
        <begin position="302"/>
        <end position="325"/>
    </location>
</feature>
<dbReference type="NCBIfam" id="TIGR03782">
    <property type="entry name" value="Bac_Flav_CT_J"/>
    <property type="match status" value="1"/>
</dbReference>
<keyword evidence="1" id="KW-0812">Transmembrane</keyword>
<dbReference type="InterPro" id="IPR022393">
    <property type="entry name" value="Conjugative_transposon_TraJ"/>
</dbReference>
<feature type="transmembrane region" description="Helical" evidence="1">
    <location>
        <begin position="225"/>
        <end position="245"/>
    </location>
</feature>
<feature type="domain" description="Conjugative transposon TraJ C-terminal" evidence="3">
    <location>
        <begin position="29"/>
        <end position="360"/>
    </location>
</feature>
<protein>
    <submittedName>
        <fullName evidence="4">Conjugative transposon protein TraJ</fullName>
    </submittedName>
</protein>
<keyword evidence="1" id="KW-0472">Membrane</keyword>
<dbReference type="Pfam" id="PF07863">
    <property type="entry name" value="CtnDOT_TraJ"/>
    <property type="match status" value="1"/>
</dbReference>
<feature type="signal peptide" evidence="2">
    <location>
        <begin position="1"/>
        <end position="22"/>
    </location>
</feature>
<evidence type="ECO:0000256" key="2">
    <source>
        <dbReference type="SAM" id="SignalP"/>
    </source>
</evidence>
<evidence type="ECO:0000256" key="1">
    <source>
        <dbReference type="SAM" id="Phobius"/>
    </source>
</evidence>
<feature type="transmembrane region" description="Helical" evidence="1">
    <location>
        <begin position="251"/>
        <end position="272"/>
    </location>
</feature>
<feature type="transmembrane region" description="Helical" evidence="1">
    <location>
        <begin position="51"/>
        <end position="69"/>
    </location>
</feature>
<comment type="caution">
    <text evidence="4">The sequence shown here is derived from an EMBL/GenBank/DDBJ whole genome shotgun (WGS) entry which is preliminary data.</text>
</comment>
<evidence type="ECO:0000313" key="4">
    <source>
        <dbReference type="EMBL" id="MBV4359073.1"/>
    </source>
</evidence>
<gene>
    <name evidence="4" type="primary">traJ</name>
    <name evidence="4" type="ORF">KTO63_18035</name>
</gene>
<dbReference type="Proteomes" id="UP000812270">
    <property type="component" value="Unassembled WGS sequence"/>
</dbReference>
<dbReference type="EMBL" id="JAHSPG010000014">
    <property type="protein sequence ID" value="MBV4359073.1"/>
    <property type="molecule type" value="Genomic_DNA"/>
</dbReference>
<accession>A0A9E2W5V3</accession>
<proteinExistence type="predicted"/>
<feature type="transmembrane region" description="Helical" evidence="1">
    <location>
        <begin position="90"/>
        <end position="110"/>
    </location>
</feature>
<evidence type="ECO:0000259" key="3">
    <source>
        <dbReference type="Pfam" id="PF07863"/>
    </source>
</evidence>
<keyword evidence="5" id="KW-1185">Reference proteome</keyword>
<dbReference type="RefSeq" id="WP_217792922.1">
    <property type="nucleotide sequence ID" value="NZ_JAHSPG010000014.1"/>
</dbReference>
<evidence type="ECO:0000313" key="5">
    <source>
        <dbReference type="Proteomes" id="UP000812270"/>
    </source>
</evidence>
<keyword evidence="2" id="KW-0732">Signal</keyword>
<organism evidence="4 5">
    <name type="scientific">Pinibacter aurantiacus</name>
    <dbReference type="NCBI Taxonomy" id="2851599"/>
    <lineage>
        <taxon>Bacteria</taxon>
        <taxon>Pseudomonadati</taxon>
        <taxon>Bacteroidota</taxon>
        <taxon>Chitinophagia</taxon>
        <taxon>Chitinophagales</taxon>
        <taxon>Chitinophagaceae</taxon>
        <taxon>Pinibacter</taxon>
    </lineage>
</organism>
<reference evidence="4" key="1">
    <citation type="submission" date="2021-06" db="EMBL/GenBank/DDBJ databases">
        <authorList>
            <person name="Huq M.A."/>
        </authorList>
    </citation>
    <scope>NUCLEOTIDE SEQUENCE</scope>
    <source>
        <strain evidence="4">MAH-26</strain>
    </source>
</reference>
<dbReference type="InterPro" id="IPR012424">
    <property type="entry name" value="Conjugative_transposon_TraJ_C"/>
</dbReference>